<gene>
    <name evidence="2" type="ORF">SAMN05216276_100923</name>
</gene>
<name>A0A239E8B0_9ACTN</name>
<dbReference type="AlphaFoldDB" id="A0A239E8B0"/>
<feature type="region of interest" description="Disordered" evidence="1">
    <location>
        <begin position="48"/>
        <end position="79"/>
    </location>
</feature>
<dbReference type="EMBL" id="FZOD01000009">
    <property type="protein sequence ID" value="SNS40990.1"/>
    <property type="molecule type" value="Genomic_DNA"/>
</dbReference>
<accession>A0A239E8B0</accession>
<sequence length="79" mass="7997">MYPSRSPGRRPRRLLATPIAVTTSGPPAVGLATSAGRLLPVGKDVTASSFSDDAAHSPAGLLGDPHQTGPPTTSCGHPR</sequence>
<dbReference type="RefSeq" id="WP_089207261.1">
    <property type="nucleotide sequence ID" value="NZ_FZOD01000009.1"/>
</dbReference>
<reference evidence="2 3" key="1">
    <citation type="submission" date="2017-06" db="EMBL/GenBank/DDBJ databases">
        <authorList>
            <person name="Kim H.J."/>
            <person name="Triplett B.A."/>
        </authorList>
    </citation>
    <scope>NUCLEOTIDE SEQUENCE [LARGE SCALE GENOMIC DNA]</scope>
    <source>
        <strain evidence="2 3">CGMCC 4.2132</strain>
    </source>
</reference>
<evidence type="ECO:0000313" key="2">
    <source>
        <dbReference type="EMBL" id="SNS40990.1"/>
    </source>
</evidence>
<protein>
    <submittedName>
        <fullName evidence="2">Uncharacterized protein</fullName>
    </submittedName>
</protein>
<evidence type="ECO:0000313" key="3">
    <source>
        <dbReference type="Proteomes" id="UP000198282"/>
    </source>
</evidence>
<keyword evidence="3" id="KW-1185">Reference proteome</keyword>
<feature type="compositionally biased region" description="Polar residues" evidence="1">
    <location>
        <begin position="69"/>
        <end position="79"/>
    </location>
</feature>
<organism evidence="2 3">
    <name type="scientific">Streptosporangium subroseum</name>
    <dbReference type="NCBI Taxonomy" id="106412"/>
    <lineage>
        <taxon>Bacteria</taxon>
        <taxon>Bacillati</taxon>
        <taxon>Actinomycetota</taxon>
        <taxon>Actinomycetes</taxon>
        <taxon>Streptosporangiales</taxon>
        <taxon>Streptosporangiaceae</taxon>
        <taxon>Streptosporangium</taxon>
    </lineage>
</organism>
<proteinExistence type="predicted"/>
<dbReference type="Proteomes" id="UP000198282">
    <property type="component" value="Unassembled WGS sequence"/>
</dbReference>
<evidence type="ECO:0000256" key="1">
    <source>
        <dbReference type="SAM" id="MobiDB-lite"/>
    </source>
</evidence>